<evidence type="ECO:0000313" key="2">
    <source>
        <dbReference type="EMBL" id="MPC63305.1"/>
    </source>
</evidence>
<dbReference type="Proteomes" id="UP000324222">
    <property type="component" value="Unassembled WGS sequence"/>
</dbReference>
<reference evidence="2 3" key="1">
    <citation type="submission" date="2019-05" db="EMBL/GenBank/DDBJ databases">
        <title>Another draft genome of Portunus trituberculatus and its Hox gene families provides insights of decapod evolution.</title>
        <authorList>
            <person name="Jeong J.-H."/>
            <person name="Song I."/>
            <person name="Kim S."/>
            <person name="Choi T."/>
            <person name="Kim D."/>
            <person name="Ryu S."/>
            <person name="Kim W."/>
        </authorList>
    </citation>
    <scope>NUCLEOTIDE SEQUENCE [LARGE SCALE GENOMIC DNA]</scope>
    <source>
        <tissue evidence="2">Muscle</tissue>
    </source>
</reference>
<dbReference type="AlphaFoldDB" id="A0A5B7H0Y8"/>
<proteinExistence type="predicted"/>
<name>A0A5B7H0Y8_PORTR</name>
<feature type="region of interest" description="Disordered" evidence="1">
    <location>
        <begin position="73"/>
        <end position="118"/>
    </location>
</feature>
<feature type="region of interest" description="Disordered" evidence="1">
    <location>
        <begin position="1"/>
        <end position="30"/>
    </location>
</feature>
<organism evidence="2 3">
    <name type="scientific">Portunus trituberculatus</name>
    <name type="common">Swimming crab</name>
    <name type="synonym">Neptunus trituberculatus</name>
    <dbReference type="NCBI Taxonomy" id="210409"/>
    <lineage>
        <taxon>Eukaryota</taxon>
        <taxon>Metazoa</taxon>
        <taxon>Ecdysozoa</taxon>
        <taxon>Arthropoda</taxon>
        <taxon>Crustacea</taxon>
        <taxon>Multicrustacea</taxon>
        <taxon>Malacostraca</taxon>
        <taxon>Eumalacostraca</taxon>
        <taxon>Eucarida</taxon>
        <taxon>Decapoda</taxon>
        <taxon>Pleocyemata</taxon>
        <taxon>Brachyura</taxon>
        <taxon>Eubrachyura</taxon>
        <taxon>Portunoidea</taxon>
        <taxon>Portunidae</taxon>
        <taxon>Portuninae</taxon>
        <taxon>Portunus</taxon>
    </lineage>
</organism>
<comment type="caution">
    <text evidence="2">The sequence shown here is derived from an EMBL/GenBank/DDBJ whole genome shotgun (WGS) entry which is preliminary data.</text>
</comment>
<protein>
    <submittedName>
        <fullName evidence="2">Uncharacterized protein</fullName>
    </submittedName>
</protein>
<dbReference type="EMBL" id="VSRR010020644">
    <property type="protein sequence ID" value="MPC63305.1"/>
    <property type="molecule type" value="Genomic_DNA"/>
</dbReference>
<keyword evidence="3" id="KW-1185">Reference proteome</keyword>
<accession>A0A5B7H0Y8</accession>
<feature type="compositionally biased region" description="Polar residues" evidence="1">
    <location>
        <begin position="74"/>
        <end position="86"/>
    </location>
</feature>
<evidence type="ECO:0000256" key="1">
    <source>
        <dbReference type="SAM" id="MobiDB-lite"/>
    </source>
</evidence>
<evidence type="ECO:0000313" key="3">
    <source>
        <dbReference type="Proteomes" id="UP000324222"/>
    </source>
</evidence>
<sequence length="260" mass="27378">MATQGEVEKEATKKRAQKKGRKKREDTQVDRVVFPSRSSATYISVQGVVTVVIVSSPADGCFGWTVGVMEGGQCRSSHSSPGNSQALPPRTADGLSSMSEDDSFGGQDVPTTNVAGPSHSLEPDDVFCNSVVKKILPALVQALGAEKVRKVPVSLHDNDSSSEDDMESVPQVLSHAPISGASSTGLTSCTPGYVGASHSSAEEFVGFPVANDQHVTLGRSLGAAFDIDDARGPPVTEVLAKDIRSYLHMVPDDKNTRLLA</sequence>
<feature type="compositionally biased region" description="Basic and acidic residues" evidence="1">
    <location>
        <begin position="1"/>
        <end position="13"/>
    </location>
</feature>
<gene>
    <name evidence="2" type="ORF">E2C01_057402</name>
</gene>